<gene>
    <name evidence="2" type="ORF">B0T24DRAFT_114781</name>
</gene>
<evidence type="ECO:0000313" key="3">
    <source>
        <dbReference type="Proteomes" id="UP001287356"/>
    </source>
</evidence>
<dbReference type="EMBL" id="JAULSN010000012">
    <property type="protein sequence ID" value="KAK3361127.1"/>
    <property type="molecule type" value="Genomic_DNA"/>
</dbReference>
<reference evidence="2" key="2">
    <citation type="submission" date="2023-06" db="EMBL/GenBank/DDBJ databases">
        <authorList>
            <consortium name="Lawrence Berkeley National Laboratory"/>
            <person name="Haridas S."/>
            <person name="Hensen N."/>
            <person name="Bonometti L."/>
            <person name="Westerberg I."/>
            <person name="Brannstrom I.O."/>
            <person name="Guillou S."/>
            <person name="Cros-Aarteil S."/>
            <person name="Calhoun S."/>
            <person name="Kuo A."/>
            <person name="Mondo S."/>
            <person name="Pangilinan J."/>
            <person name="Riley R."/>
            <person name="Labutti K."/>
            <person name="Andreopoulos B."/>
            <person name="Lipzen A."/>
            <person name="Chen C."/>
            <person name="Yanf M."/>
            <person name="Daum C."/>
            <person name="Ng V."/>
            <person name="Clum A."/>
            <person name="Steindorff A."/>
            <person name="Ohm R."/>
            <person name="Martin F."/>
            <person name="Silar P."/>
            <person name="Natvig D."/>
            <person name="Lalanne C."/>
            <person name="Gautier V."/>
            <person name="Ament-Velasquez S.L."/>
            <person name="Kruys A."/>
            <person name="Hutchinson M.I."/>
            <person name="Powell A.J."/>
            <person name="Barry K."/>
            <person name="Miller A.N."/>
            <person name="Grigoriev I.V."/>
            <person name="Debuchy R."/>
            <person name="Gladieux P."/>
            <person name="Thoren M.H."/>
            <person name="Johannesson H."/>
        </authorList>
    </citation>
    <scope>NUCLEOTIDE SEQUENCE</scope>
    <source>
        <strain evidence="2">CBS 958.72</strain>
    </source>
</reference>
<proteinExistence type="predicted"/>
<reference evidence="2" key="1">
    <citation type="journal article" date="2023" name="Mol. Phylogenet. Evol.">
        <title>Genome-scale phylogeny and comparative genomics of the fungal order Sordariales.</title>
        <authorList>
            <person name="Hensen N."/>
            <person name="Bonometti L."/>
            <person name="Westerberg I."/>
            <person name="Brannstrom I.O."/>
            <person name="Guillou S."/>
            <person name="Cros-Aarteil S."/>
            <person name="Calhoun S."/>
            <person name="Haridas S."/>
            <person name="Kuo A."/>
            <person name="Mondo S."/>
            <person name="Pangilinan J."/>
            <person name="Riley R."/>
            <person name="LaButti K."/>
            <person name="Andreopoulos B."/>
            <person name="Lipzen A."/>
            <person name="Chen C."/>
            <person name="Yan M."/>
            <person name="Daum C."/>
            <person name="Ng V."/>
            <person name="Clum A."/>
            <person name="Steindorff A."/>
            <person name="Ohm R.A."/>
            <person name="Martin F."/>
            <person name="Silar P."/>
            <person name="Natvig D.O."/>
            <person name="Lalanne C."/>
            <person name="Gautier V."/>
            <person name="Ament-Velasquez S.L."/>
            <person name="Kruys A."/>
            <person name="Hutchinson M.I."/>
            <person name="Powell A.J."/>
            <person name="Barry K."/>
            <person name="Miller A.N."/>
            <person name="Grigoriev I.V."/>
            <person name="Debuchy R."/>
            <person name="Gladieux P."/>
            <person name="Hiltunen Thoren M."/>
            <person name="Johannesson H."/>
        </authorList>
    </citation>
    <scope>NUCLEOTIDE SEQUENCE</scope>
    <source>
        <strain evidence="2">CBS 958.72</strain>
    </source>
</reference>
<organism evidence="2 3">
    <name type="scientific">Lasiosphaeria ovina</name>
    <dbReference type="NCBI Taxonomy" id="92902"/>
    <lineage>
        <taxon>Eukaryota</taxon>
        <taxon>Fungi</taxon>
        <taxon>Dikarya</taxon>
        <taxon>Ascomycota</taxon>
        <taxon>Pezizomycotina</taxon>
        <taxon>Sordariomycetes</taxon>
        <taxon>Sordariomycetidae</taxon>
        <taxon>Sordariales</taxon>
        <taxon>Lasiosphaeriaceae</taxon>
        <taxon>Lasiosphaeria</taxon>
    </lineage>
</organism>
<dbReference type="Pfam" id="PF01031">
    <property type="entry name" value="Dynamin_M"/>
    <property type="match status" value="1"/>
</dbReference>
<keyword evidence="3" id="KW-1185">Reference proteome</keyword>
<accession>A0AAE0JT78</accession>
<protein>
    <recommendedName>
        <fullName evidence="1">Dynamin stalk domain-containing protein</fullName>
    </recommendedName>
</protein>
<dbReference type="InterPro" id="IPR027417">
    <property type="entry name" value="P-loop_NTPase"/>
</dbReference>
<comment type="caution">
    <text evidence="2">The sequence shown here is derived from an EMBL/GenBank/DDBJ whole genome shotgun (WGS) entry which is preliminary data.</text>
</comment>
<evidence type="ECO:0000313" key="2">
    <source>
        <dbReference type="EMBL" id="KAK3361127.1"/>
    </source>
</evidence>
<evidence type="ECO:0000259" key="1">
    <source>
        <dbReference type="Pfam" id="PF01031"/>
    </source>
</evidence>
<sequence>MKGAKLFAKPEWAPILKLGRTGVPALRAALQDLLTEFAKQELPKQKVEVSKRLFESRATLKAMGPPRADPASQRQFLSGLASKFEGIVRDALEGRYESDPIFEDNPGMKLITKVRTLSEGFSSLMWRSGHLMTI</sequence>
<feature type="domain" description="Dynamin stalk" evidence="1">
    <location>
        <begin position="18"/>
        <end position="113"/>
    </location>
</feature>
<dbReference type="Proteomes" id="UP001287356">
    <property type="component" value="Unassembled WGS sequence"/>
</dbReference>
<name>A0AAE0JT78_9PEZI</name>
<dbReference type="InterPro" id="IPR000375">
    <property type="entry name" value="Dynamin_stalk"/>
</dbReference>
<dbReference type="AlphaFoldDB" id="A0AAE0JT78"/>
<dbReference type="Gene3D" id="3.40.50.300">
    <property type="entry name" value="P-loop containing nucleotide triphosphate hydrolases"/>
    <property type="match status" value="1"/>
</dbReference>